<protein>
    <submittedName>
        <fullName evidence="3">Uncharacterized protein</fullName>
    </submittedName>
</protein>
<feature type="transmembrane region" description="Helical" evidence="2">
    <location>
        <begin position="706"/>
        <end position="729"/>
    </location>
</feature>
<evidence type="ECO:0000313" key="4">
    <source>
        <dbReference type="Proteomes" id="UP000799438"/>
    </source>
</evidence>
<keyword evidence="4" id="KW-1185">Reference proteome</keyword>
<gene>
    <name evidence="3" type="ORF">K452DRAFT_361940</name>
</gene>
<feature type="transmembrane region" description="Helical" evidence="2">
    <location>
        <begin position="864"/>
        <end position="888"/>
    </location>
</feature>
<keyword evidence="2" id="KW-1133">Transmembrane helix</keyword>
<dbReference type="EMBL" id="ML995503">
    <property type="protein sequence ID" value="KAF2137414.1"/>
    <property type="molecule type" value="Genomic_DNA"/>
</dbReference>
<proteinExistence type="predicted"/>
<feature type="region of interest" description="Disordered" evidence="1">
    <location>
        <begin position="88"/>
        <end position="115"/>
    </location>
</feature>
<dbReference type="PANTHER" id="PTHR37544:SF3">
    <property type="entry name" value="SPRAY"/>
    <property type="match status" value="1"/>
</dbReference>
<name>A0A6A6B2H1_9PEZI</name>
<dbReference type="GeneID" id="54303967"/>
<feature type="transmembrane region" description="Helical" evidence="2">
    <location>
        <begin position="221"/>
        <end position="242"/>
    </location>
</feature>
<feature type="transmembrane region" description="Helical" evidence="2">
    <location>
        <begin position="820"/>
        <end position="844"/>
    </location>
</feature>
<dbReference type="Pfam" id="PF11915">
    <property type="entry name" value="DUF3433"/>
    <property type="match status" value="2"/>
</dbReference>
<accession>A0A6A6B2H1</accession>
<feature type="transmembrane region" description="Helical" evidence="2">
    <location>
        <begin position="1450"/>
        <end position="1471"/>
    </location>
</feature>
<sequence length="1542" mass="171830">MNSERSSKHDATQEHIPLVELSSDVIPRDALSFVTWDGLPNFYDSGSPYDNGANSRSPRNASTTASHQLYKYDEVEEQQTALNSGMEPQNTCDANIASSQQSTSTEHPETGKQNIPILDYPSNEDSTEHLIESSPLLSEDPFGLSADVLAFNSGIRGRNIRVEGMHQPNTCSIGESVRVSAGEDSLSDGVGDGEEHTPQGLPLGIRTQVTTWLPYTLRWPFLLLLSLSALTLSLAIAIISWYSSVNHGLGRDDGSSPLHFAWRFLPPLLAVLYTQLTAMLLDDVKKTEPFARLAKPGGSMATSSVLKAPGAWWNALADGLSTKNGGRRSWLLFCSACTNVMAFLAISPLSSSLLESRDVTIRRNANFTRLIPNENSPLRMSMGRDTYLRILGHTLQNVSTSAWISDSYAIVPAWPSALESAPLGPLLSSSPEVWEIETQVLDTDLVCEKMSLASRNVMHNSRATKSGQFYNHSKAERFIILSTESGCTYRFEPVLSSQVPIRGGSLWYNLSSSNTVFEHSGLHLNHSRGCDKGEILITSTPWTQAYTHFNGTLSPDFKISGQLCTSNYYMASIKITMSTSDGTSKFNFSEHEYREKRTPIPKSYLSIQELQDLVLQRSWTDYLAILPTEIHPTPTSDGLSSLLAAQYDGVSGMVDDKNIVERAKKLKQRVFGEILQHSLLRPNLSHPVIVQGYVTRNEKRVMASNGIAIALSSILFVSFGLSILVAYFSSLRRRPLNLRNDPATGAEVASFIILHEGVRPCLQDLDQSSKQTMIKVLQRKKYNTVPGMLNEMVLQGADTPEDTTSGTVLKKHRKPAVPRLRTLACLNLYLAALLVALLVMYRFAQRSMLYGSAFLYRPSIQVHNTHVSVAAPFSVVSTLLAVGVGLWWGAIDTTFRRLQPYISITKAPKGLSQGVGLSYQSSYWLWAATKSASNGHWLLFLITLGASLSPCLTISMASIFQRGQGSSTHNMAAERTLEIRTVPILDEVIMPGPLHYASRYAASQIQNNLFSQFKTNWLYEATVRLTLNGSRPAWSHDEWSFLPLDLTQFSGFEHTLKAKKHNVLETSISVTTTAIRGHIECTPYEGLDNTSTWLRHWDPAMAWKPPTDNSVTETLMSGYLLGTIHPRYSPEFTAEFFNTSFLSHDAIVRCCLNDTSSPSKGVAIGYWSRTGPWKESSNFDPLTLNMRPSNFTIKWIYGNNVMMLENDWCQPLGGDCLLFEDVPSVEALQCMPLIEMATAAVTIDRVTGMVQSYTIVDEPREATGAWDNDYVNQSHYRDDFIHDPQSDYFLNITVSYGHIFLDAMLGASDLDNFLDRHDLFRDQENLRDKTYNFRDTTRGLNLDFMTYSMYSMANEDPTALLDAPTMAKLGQKTFSTFFQHFVSNNVSMETGSWAYQKINESLPSTLGETLGSTKNGTRYKDVLHPISNTNITTDVRISASIEVLQMNSTAVWISVAILIWLIGTTLVIAAMQRRYSKNMLRDVECMADVLILVAGSDKLLQLLRQRDWEELKKDHSIRTKLGFFEGSDGRQRWGIEVVDEDA</sequence>
<evidence type="ECO:0000256" key="2">
    <source>
        <dbReference type="SAM" id="Phobius"/>
    </source>
</evidence>
<feature type="compositionally biased region" description="Polar residues" evidence="1">
    <location>
        <begin position="88"/>
        <end position="105"/>
    </location>
</feature>
<dbReference type="OrthoDB" id="3248909at2759"/>
<evidence type="ECO:0000313" key="3">
    <source>
        <dbReference type="EMBL" id="KAF2137414.1"/>
    </source>
</evidence>
<keyword evidence="2" id="KW-0472">Membrane</keyword>
<reference evidence="3" key="1">
    <citation type="journal article" date="2020" name="Stud. Mycol.">
        <title>101 Dothideomycetes genomes: a test case for predicting lifestyles and emergence of pathogens.</title>
        <authorList>
            <person name="Haridas S."/>
            <person name="Albert R."/>
            <person name="Binder M."/>
            <person name="Bloem J."/>
            <person name="Labutti K."/>
            <person name="Salamov A."/>
            <person name="Andreopoulos B."/>
            <person name="Baker S."/>
            <person name="Barry K."/>
            <person name="Bills G."/>
            <person name="Bluhm B."/>
            <person name="Cannon C."/>
            <person name="Castanera R."/>
            <person name="Culley D."/>
            <person name="Daum C."/>
            <person name="Ezra D."/>
            <person name="Gonzalez J."/>
            <person name="Henrissat B."/>
            <person name="Kuo A."/>
            <person name="Liang C."/>
            <person name="Lipzen A."/>
            <person name="Lutzoni F."/>
            <person name="Magnuson J."/>
            <person name="Mondo S."/>
            <person name="Nolan M."/>
            <person name="Ohm R."/>
            <person name="Pangilinan J."/>
            <person name="Park H.-J."/>
            <person name="Ramirez L."/>
            <person name="Alfaro M."/>
            <person name="Sun H."/>
            <person name="Tritt A."/>
            <person name="Yoshinaga Y."/>
            <person name="Zwiers L.-H."/>
            <person name="Turgeon B."/>
            <person name="Goodwin S."/>
            <person name="Spatafora J."/>
            <person name="Crous P."/>
            <person name="Grigoriev I."/>
        </authorList>
    </citation>
    <scope>NUCLEOTIDE SEQUENCE</scope>
    <source>
        <strain evidence="3">CBS 121167</strain>
    </source>
</reference>
<feature type="transmembrane region" description="Helical" evidence="2">
    <location>
        <begin position="937"/>
        <end position="960"/>
    </location>
</feature>
<organism evidence="3 4">
    <name type="scientific">Aplosporella prunicola CBS 121167</name>
    <dbReference type="NCBI Taxonomy" id="1176127"/>
    <lineage>
        <taxon>Eukaryota</taxon>
        <taxon>Fungi</taxon>
        <taxon>Dikarya</taxon>
        <taxon>Ascomycota</taxon>
        <taxon>Pezizomycotina</taxon>
        <taxon>Dothideomycetes</taxon>
        <taxon>Dothideomycetes incertae sedis</taxon>
        <taxon>Botryosphaeriales</taxon>
        <taxon>Aplosporellaceae</taxon>
        <taxon>Aplosporella</taxon>
    </lineage>
</organism>
<dbReference type="Proteomes" id="UP000799438">
    <property type="component" value="Unassembled WGS sequence"/>
</dbReference>
<dbReference type="InterPro" id="IPR021840">
    <property type="entry name" value="DUF3433"/>
</dbReference>
<feature type="region of interest" description="Disordered" evidence="1">
    <location>
        <begin position="182"/>
        <end position="201"/>
    </location>
</feature>
<dbReference type="PANTHER" id="PTHR37544">
    <property type="entry name" value="SPRAY-RELATED"/>
    <property type="match status" value="1"/>
</dbReference>
<keyword evidence="2" id="KW-0812">Transmembrane</keyword>
<feature type="transmembrane region" description="Helical" evidence="2">
    <location>
        <begin position="330"/>
        <end position="349"/>
    </location>
</feature>
<evidence type="ECO:0000256" key="1">
    <source>
        <dbReference type="SAM" id="MobiDB-lite"/>
    </source>
</evidence>
<dbReference type="RefSeq" id="XP_033393130.1">
    <property type="nucleotide sequence ID" value="XM_033546461.1"/>
</dbReference>
<feature type="transmembrane region" description="Helical" evidence="2">
    <location>
        <begin position="262"/>
        <end position="281"/>
    </location>
</feature>